<proteinExistence type="inferred from homology"/>
<dbReference type="Gene3D" id="3.40.430.10">
    <property type="entry name" value="Dihydrofolate Reductase, subunit A"/>
    <property type="match status" value="1"/>
</dbReference>
<comment type="similarity">
    <text evidence="2 7 8">Belongs to the dihydrofolate reductase family.</text>
</comment>
<feature type="domain" description="DHFR" evidence="10">
    <location>
        <begin position="16"/>
        <end position="190"/>
    </location>
</feature>
<evidence type="ECO:0000256" key="5">
    <source>
        <dbReference type="ARBA" id="ARBA00022857"/>
    </source>
</evidence>
<comment type="function">
    <text evidence="7">Key enzyme in folate metabolism. Catalyzes an essential reaction for de novo glycine and purine synthesis, and for DNA precursor synthesis.</text>
</comment>
<dbReference type="InterPro" id="IPR024072">
    <property type="entry name" value="DHFR-like_dom_sf"/>
</dbReference>
<gene>
    <name evidence="11" type="primary">folA</name>
    <name evidence="11" type="ORF">NCTC2665_00423</name>
</gene>
<dbReference type="PANTHER" id="PTHR48069">
    <property type="entry name" value="DIHYDROFOLATE REDUCTASE"/>
    <property type="match status" value="1"/>
</dbReference>
<dbReference type="InterPro" id="IPR017925">
    <property type="entry name" value="DHFR_CS"/>
</dbReference>
<dbReference type="PANTHER" id="PTHR48069:SF3">
    <property type="entry name" value="DIHYDROFOLATE REDUCTASE"/>
    <property type="match status" value="1"/>
</dbReference>
<feature type="region of interest" description="Disordered" evidence="9">
    <location>
        <begin position="171"/>
        <end position="191"/>
    </location>
</feature>
<dbReference type="PROSITE" id="PS51330">
    <property type="entry name" value="DHFR_2"/>
    <property type="match status" value="1"/>
</dbReference>
<evidence type="ECO:0000256" key="6">
    <source>
        <dbReference type="ARBA" id="ARBA00023002"/>
    </source>
</evidence>
<evidence type="ECO:0000256" key="8">
    <source>
        <dbReference type="RuleBase" id="RU004474"/>
    </source>
</evidence>
<organism evidence="11 12">
    <name type="scientific">Micrococcus luteus (strain ATCC 4698 / DSM 20030 / JCM 1464 / CCM 169 / CCUG 5858 / IAM 1056 / NBRC 3333 / NCIMB 9278 / NCTC 2665 / VKM Ac-2230)</name>
    <name type="common">Micrococcus lysodeikticus</name>
    <dbReference type="NCBI Taxonomy" id="465515"/>
    <lineage>
        <taxon>Bacteria</taxon>
        <taxon>Bacillati</taxon>
        <taxon>Actinomycetota</taxon>
        <taxon>Actinomycetes</taxon>
        <taxon>Micrococcales</taxon>
        <taxon>Micrococcaceae</taxon>
        <taxon>Micrococcus</taxon>
    </lineage>
</organism>
<keyword evidence="6 7" id="KW-0560">Oxidoreductase</keyword>
<dbReference type="EMBL" id="LS483396">
    <property type="protein sequence ID" value="SQG47662.1"/>
    <property type="molecule type" value="Genomic_DNA"/>
</dbReference>
<reference evidence="11 12" key="1">
    <citation type="submission" date="2018-06" db="EMBL/GenBank/DDBJ databases">
        <authorList>
            <consortium name="Pathogen Informatics"/>
            <person name="Doyle S."/>
        </authorList>
    </citation>
    <scope>NUCLEOTIDE SEQUENCE [LARGE SCALE GENOMIC DNA]</scope>
    <source>
        <strain evidence="11 12">NCTC2665</strain>
    </source>
</reference>
<comment type="catalytic activity">
    <reaction evidence="7">
        <text>(6S)-5,6,7,8-tetrahydrofolate + NADP(+) = 7,8-dihydrofolate + NADPH + H(+)</text>
        <dbReference type="Rhea" id="RHEA:15009"/>
        <dbReference type="ChEBI" id="CHEBI:15378"/>
        <dbReference type="ChEBI" id="CHEBI:57451"/>
        <dbReference type="ChEBI" id="CHEBI:57453"/>
        <dbReference type="ChEBI" id="CHEBI:57783"/>
        <dbReference type="ChEBI" id="CHEBI:58349"/>
        <dbReference type="EC" id="1.5.1.3"/>
    </reaction>
</comment>
<comment type="pathway">
    <text evidence="1 7">Cofactor biosynthesis; tetrahydrofolate biosynthesis; 5,6,7,8-tetrahydrofolate from 7,8-dihydrofolate: step 1/1.</text>
</comment>
<dbReference type="GO" id="GO:0046655">
    <property type="term" value="P:folic acid metabolic process"/>
    <property type="evidence" value="ECO:0007669"/>
    <property type="project" value="TreeGrafter"/>
</dbReference>
<dbReference type="SUPFAM" id="SSF53597">
    <property type="entry name" value="Dihydrofolate reductase-like"/>
    <property type="match status" value="1"/>
</dbReference>
<dbReference type="EC" id="1.5.1.3" evidence="3 7"/>
<sequence length="191" mass="20843">MRSDPMSRATRPTEPVIAMIWAQTPGRVIGRDGTMPWHVPEDLAHFRAHTHGHPVIMGRRTWESFPARFRPLPGRTNIVVSRTLTATEQAGAQLRAAGAVVVPDFGAALAAAAEADGCDTVWVIGGATLYDQALDVASRAEVTVIDADVDGDTHAPPLDARWRRTAVDPAPDAWLDSASGPRHRFERWERD</sequence>
<dbReference type="AlphaFoldDB" id="A0A7Z7P995"/>
<dbReference type="GO" id="GO:0005829">
    <property type="term" value="C:cytosol"/>
    <property type="evidence" value="ECO:0007669"/>
    <property type="project" value="TreeGrafter"/>
</dbReference>
<dbReference type="InterPro" id="IPR001796">
    <property type="entry name" value="DHFR_dom"/>
</dbReference>
<dbReference type="GO" id="GO:0046452">
    <property type="term" value="P:dihydrofolate metabolic process"/>
    <property type="evidence" value="ECO:0007669"/>
    <property type="project" value="TreeGrafter"/>
</dbReference>
<dbReference type="GO" id="GO:0050661">
    <property type="term" value="F:NADP binding"/>
    <property type="evidence" value="ECO:0007669"/>
    <property type="project" value="InterPro"/>
</dbReference>
<evidence type="ECO:0000256" key="4">
    <source>
        <dbReference type="ARBA" id="ARBA00022563"/>
    </source>
</evidence>
<accession>A0A7Z7P995</accession>
<evidence type="ECO:0000313" key="12">
    <source>
        <dbReference type="Proteomes" id="UP000248985"/>
    </source>
</evidence>
<dbReference type="Pfam" id="PF00186">
    <property type="entry name" value="DHFR_1"/>
    <property type="match status" value="1"/>
</dbReference>
<dbReference type="Proteomes" id="UP000248985">
    <property type="component" value="Chromosome 1"/>
</dbReference>
<dbReference type="InterPro" id="IPR012259">
    <property type="entry name" value="DHFR"/>
</dbReference>
<dbReference type="PROSITE" id="PS00075">
    <property type="entry name" value="DHFR_1"/>
    <property type="match status" value="1"/>
</dbReference>
<name>A0A7Z7P995_MICLC</name>
<keyword evidence="5 7" id="KW-0521">NADP</keyword>
<protein>
    <recommendedName>
        <fullName evidence="3 7">Dihydrofolate reductase</fullName>
        <ecNumber evidence="3 7">1.5.1.3</ecNumber>
    </recommendedName>
</protein>
<dbReference type="UniPathway" id="UPA00077">
    <property type="reaction ID" value="UER00158"/>
</dbReference>
<evidence type="ECO:0000259" key="10">
    <source>
        <dbReference type="PROSITE" id="PS51330"/>
    </source>
</evidence>
<evidence type="ECO:0000256" key="3">
    <source>
        <dbReference type="ARBA" id="ARBA00012856"/>
    </source>
</evidence>
<evidence type="ECO:0000313" key="11">
    <source>
        <dbReference type="EMBL" id="SQG47662.1"/>
    </source>
</evidence>
<evidence type="ECO:0000256" key="2">
    <source>
        <dbReference type="ARBA" id="ARBA00009539"/>
    </source>
</evidence>
<evidence type="ECO:0000256" key="9">
    <source>
        <dbReference type="SAM" id="MobiDB-lite"/>
    </source>
</evidence>
<keyword evidence="4 7" id="KW-0554">One-carbon metabolism</keyword>
<evidence type="ECO:0000256" key="7">
    <source>
        <dbReference type="PIRNR" id="PIRNR000194"/>
    </source>
</evidence>
<dbReference type="GO" id="GO:0004146">
    <property type="term" value="F:dihydrofolate reductase activity"/>
    <property type="evidence" value="ECO:0007669"/>
    <property type="project" value="UniProtKB-EC"/>
</dbReference>
<dbReference type="GO" id="GO:0046654">
    <property type="term" value="P:tetrahydrofolate biosynthetic process"/>
    <property type="evidence" value="ECO:0007669"/>
    <property type="project" value="UniProtKB-UniPathway"/>
</dbReference>
<dbReference type="PRINTS" id="PR00070">
    <property type="entry name" value="DHFR"/>
</dbReference>
<evidence type="ECO:0000256" key="1">
    <source>
        <dbReference type="ARBA" id="ARBA00004903"/>
    </source>
</evidence>
<dbReference type="CDD" id="cd00209">
    <property type="entry name" value="DHFR"/>
    <property type="match status" value="1"/>
</dbReference>
<dbReference type="PIRSF" id="PIRSF000194">
    <property type="entry name" value="DHFR"/>
    <property type="match status" value="1"/>
</dbReference>
<dbReference type="GO" id="GO:0006730">
    <property type="term" value="P:one-carbon metabolic process"/>
    <property type="evidence" value="ECO:0007669"/>
    <property type="project" value="UniProtKB-KW"/>
</dbReference>